<dbReference type="Pfam" id="PF19465">
    <property type="entry name" value="DUF6002"/>
    <property type="match status" value="1"/>
</dbReference>
<dbReference type="EMBL" id="JAYFSI010000002">
    <property type="protein sequence ID" value="MEA5360275.1"/>
    <property type="molecule type" value="Genomic_DNA"/>
</dbReference>
<dbReference type="InterPro" id="IPR046044">
    <property type="entry name" value="DUF6002"/>
</dbReference>
<evidence type="ECO:0000313" key="1">
    <source>
        <dbReference type="EMBL" id="MEA5360275.1"/>
    </source>
</evidence>
<dbReference type="RefSeq" id="WP_323326267.1">
    <property type="nucleotide sequence ID" value="NZ_JAYFSI010000002.1"/>
</dbReference>
<accession>A0ABU5R344</accession>
<dbReference type="Proteomes" id="UP001304298">
    <property type="component" value="Unassembled WGS sequence"/>
</dbReference>
<organism evidence="1 2">
    <name type="scientific">Amycolatopsis heterodermiae</name>
    <dbReference type="NCBI Taxonomy" id="3110235"/>
    <lineage>
        <taxon>Bacteria</taxon>
        <taxon>Bacillati</taxon>
        <taxon>Actinomycetota</taxon>
        <taxon>Actinomycetes</taxon>
        <taxon>Pseudonocardiales</taxon>
        <taxon>Pseudonocardiaceae</taxon>
        <taxon>Amycolatopsis</taxon>
    </lineage>
</organism>
<gene>
    <name evidence="1" type="ORF">VA596_12075</name>
</gene>
<protein>
    <submittedName>
        <fullName evidence="1">DUF6002 family protein</fullName>
    </submittedName>
</protein>
<reference evidence="1 2" key="1">
    <citation type="submission" date="2023-12" db="EMBL/GenBank/DDBJ databases">
        <title>Amycolatopsis sp. V23-08.</title>
        <authorList>
            <person name="Somphong A."/>
        </authorList>
    </citation>
    <scope>NUCLEOTIDE SEQUENCE [LARGE SCALE GENOMIC DNA]</scope>
    <source>
        <strain evidence="1 2">V23-08</strain>
    </source>
</reference>
<comment type="caution">
    <text evidence="1">The sequence shown here is derived from an EMBL/GenBank/DDBJ whole genome shotgun (WGS) entry which is preliminary data.</text>
</comment>
<sequence>MSHRFHVTTGPSDVLARHGDDLRRALVVAGENRLPSVGFQPEFALPEPSARLRDFFSVVDLPFHRLGRVGGKDLVLFDLMGNPGTRTGKTLASTVIVARAVRHIDRTGEPVVILTPSSANKATALRDAVLRAYRAGLAGPETLRIVTLVPDAARPKLWSSELTDDPALAALNPMCVLPPGHPDHVKTVALQALELYSAELYESTGARLWHTLDLANYRCADAVRAFVEQADLPPAPGRTRLHAHSVSSAFGLLGHHFGTTLLPDPPRSGYFLVQHLDTPDMVQSLHGISAPEYRLDPATGLHHQDAQPRYPATTFDPAENLETTFYTRKPATSPAMNRIIEAQGGGGIVVSLHECLAAYGRIRVLLGDAGITLPADPRSVREWSLVMVLTGVLNGIDRGLVDADEIVVHASGSYDTSDYTPIPDRSLHPVGGAADLRPAILATAGLRAPRRAA</sequence>
<evidence type="ECO:0000313" key="2">
    <source>
        <dbReference type="Proteomes" id="UP001304298"/>
    </source>
</evidence>
<name>A0ABU5R344_9PSEU</name>
<proteinExistence type="predicted"/>
<keyword evidence="2" id="KW-1185">Reference proteome</keyword>